<keyword evidence="1" id="KW-0175">Coiled coil</keyword>
<feature type="domain" description="NB-ARC" evidence="2">
    <location>
        <begin position="259"/>
        <end position="414"/>
    </location>
</feature>
<reference evidence="4" key="1">
    <citation type="submission" date="2020-01" db="EMBL/GenBank/DDBJ databases">
        <title>Identification and distribution of gene clusters putatively required for synthesis of sphingolipid metabolism inhibitors in phylogenetically diverse species of the filamentous fungus Fusarium.</title>
        <authorList>
            <person name="Kim H.-S."/>
            <person name="Busman M."/>
            <person name="Brown D.W."/>
            <person name="Divon H."/>
            <person name="Uhlig S."/>
            <person name="Proctor R.H."/>
        </authorList>
    </citation>
    <scope>NUCLEOTIDE SEQUENCE</scope>
    <source>
        <strain evidence="4">NRRL 53441</strain>
    </source>
</reference>
<dbReference type="SUPFAM" id="SSF52540">
    <property type="entry name" value="P-loop containing nucleoside triphosphate hydrolases"/>
    <property type="match status" value="1"/>
</dbReference>
<dbReference type="Pfam" id="PF25000">
    <property type="entry name" value="DUF7779"/>
    <property type="match status" value="1"/>
</dbReference>
<evidence type="ECO:0000313" key="5">
    <source>
        <dbReference type="Proteomes" id="UP000605986"/>
    </source>
</evidence>
<dbReference type="SUPFAM" id="SSF48452">
    <property type="entry name" value="TPR-like"/>
    <property type="match status" value="1"/>
</dbReference>
<dbReference type="InterPro" id="IPR011990">
    <property type="entry name" value="TPR-like_helical_dom_sf"/>
</dbReference>
<sequence length="934" mass="106096">MPTYDEIYAEAWLAAIAECERKLDPVDYGRALQVKSVQDFRNELVGLTYADDKPKKAISLIYPTLDHYEAFAQNFVNMMADPVDTSMMWGLLFLVFEVALGSCCDSQVTPLDRIIKWLGNIGYQLKASNMCREIIADVKQVKDDTVKVNKEIIILWLNIIMTFRNEGRGGDLHLEESAWETLTIIVNNACQNIEDAIRRIKDVAEMTERQARDMDRKMYHRLLSLHISKQDNVTLPCHTLPVAENRRFFGRREILKDLEKHLTPADTSSHLSSIALYGLGGIGKTQIALAYAYHKQEDLDAIFWISAADQYSIQQDFSKVAVEALKLEEAQPQAHQKNMILVLNWLQRTSAKWLLVFDNVDSYGILDQCWPTSKHGAILITTRDILVATLPIDQGLEVNEFNIDEGAGFLLHMATKRRQVNGELENSRQVASKLGGLPLALNQMAAVINAKNYSIKDFDTMYSKHEKRFHKERKSGWKYLGYQHSLNTVWDISFTSLGDEARACLGVLSFFCPDSVPSDVFKVNRPSELPALLSFCEDELCLDDALEELTHHALVRKNIERDSFRIHRLVQTEYRSRMVNPQEEFDAATKLLLEIFHPNVQTNMVMRNGFSKPDPLRPTLDFVNLLTNSANAIHDNDTTNSVPGLLETADAAFKTCPKEYQDRLLWAFIQSLKCMYHLCTSEFVRSEMEMAEGLEIRLELLPPDDLLLALACSWLGMALGGQERYDEGLDLLLKAGKILEGPAGGIPTRRLVWGYNTSRNYYCMGLYHEAEVLLDAALKDAESLQSWYMQVYGHLTFASLRTRMLRLDDAKAHVEKAKHLLETSGTAARFSWLGSYCAYRAGEVAMKQNRNEQAIEETEKATAIGKLVKVPLAILCRCVHAYSKALLTDPSRKQEAEFQRLEARRLRKQIPGGGGNLDDESDEAFERLVKMDHR</sequence>
<dbReference type="AlphaFoldDB" id="A0A8H4PEZ6"/>
<gene>
    <name evidence="4" type="ORF">F53441_132</name>
</gene>
<name>A0A8H4PEZ6_9HYPO</name>
<dbReference type="Proteomes" id="UP000605986">
    <property type="component" value="Unassembled WGS sequence"/>
</dbReference>
<feature type="domain" description="DUF7779" evidence="3">
    <location>
        <begin position="493"/>
        <end position="580"/>
    </location>
</feature>
<dbReference type="Gene3D" id="3.40.50.300">
    <property type="entry name" value="P-loop containing nucleotide triphosphate hydrolases"/>
    <property type="match status" value="1"/>
</dbReference>
<dbReference type="Pfam" id="PF00931">
    <property type="entry name" value="NB-ARC"/>
    <property type="match status" value="1"/>
</dbReference>
<dbReference type="OrthoDB" id="5096558at2759"/>
<evidence type="ECO:0000259" key="2">
    <source>
        <dbReference type="Pfam" id="PF00931"/>
    </source>
</evidence>
<dbReference type="PRINTS" id="PR00364">
    <property type="entry name" value="DISEASERSIST"/>
</dbReference>
<dbReference type="Gene3D" id="1.25.40.10">
    <property type="entry name" value="Tetratricopeptide repeat domain"/>
    <property type="match status" value="1"/>
</dbReference>
<dbReference type="InterPro" id="IPR056681">
    <property type="entry name" value="DUF7779"/>
</dbReference>
<evidence type="ECO:0000256" key="1">
    <source>
        <dbReference type="SAM" id="Coils"/>
    </source>
</evidence>
<dbReference type="EMBL" id="JAADJG010000005">
    <property type="protein sequence ID" value="KAF4458057.1"/>
    <property type="molecule type" value="Genomic_DNA"/>
</dbReference>
<dbReference type="PANTHER" id="PTHR35205:SF1">
    <property type="entry name" value="ZU5 DOMAIN-CONTAINING PROTEIN"/>
    <property type="match status" value="1"/>
</dbReference>
<keyword evidence="5" id="KW-1185">Reference proteome</keyword>
<organism evidence="4 5">
    <name type="scientific">Fusarium austroafricanum</name>
    <dbReference type="NCBI Taxonomy" id="2364996"/>
    <lineage>
        <taxon>Eukaryota</taxon>
        <taxon>Fungi</taxon>
        <taxon>Dikarya</taxon>
        <taxon>Ascomycota</taxon>
        <taxon>Pezizomycotina</taxon>
        <taxon>Sordariomycetes</taxon>
        <taxon>Hypocreomycetidae</taxon>
        <taxon>Hypocreales</taxon>
        <taxon>Nectriaceae</taxon>
        <taxon>Fusarium</taxon>
        <taxon>Fusarium concolor species complex</taxon>
    </lineage>
</organism>
<proteinExistence type="predicted"/>
<dbReference type="GO" id="GO:0043531">
    <property type="term" value="F:ADP binding"/>
    <property type="evidence" value="ECO:0007669"/>
    <property type="project" value="InterPro"/>
</dbReference>
<protein>
    <submittedName>
        <fullName evidence="4">NB-ARC and TPR domain protein</fullName>
    </submittedName>
</protein>
<comment type="caution">
    <text evidence="4">The sequence shown here is derived from an EMBL/GenBank/DDBJ whole genome shotgun (WGS) entry which is preliminary data.</text>
</comment>
<dbReference type="InterPro" id="IPR027417">
    <property type="entry name" value="P-loop_NTPase"/>
</dbReference>
<evidence type="ECO:0000313" key="4">
    <source>
        <dbReference type="EMBL" id="KAF4458057.1"/>
    </source>
</evidence>
<evidence type="ECO:0000259" key="3">
    <source>
        <dbReference type="Pfam" id="PF25000"/>
    </source>
</evidence>
<dbReference type="InterPro" id="IPR002182">
    <property type="entry name" value="NB-ARC"/>
</dbReference>
<feature type="coiled-coil region" evidence="1">
    <location>
        <begin position="190"/>
        <end position="217"/>
    </location>
</feature>
<accession>A0A8H4PEZ6</accession>
<dbReference type="PANTHER" id="PTHR35205">
    <property type="entry name" value="NB-ARC AND TPR DOMAIN PROTEIN"/>
    <property type="match status" value="1"/>
</dbReference>